<dbReference type="AlphaFoldDB" id="A0A7Y1FCB0"/>
<protein>
    <submittedName>
        <fullName evidence="1">Uncharacterized protein</fullName>
    </submittedName>
</protein>
<gene>
    <name evidence="1" type="ORF">HBO38_32845</name>
</gene>
<evidence type="ECO:0000313" key="1">
    <source>
        <dbReference type="EMBL" id="NMY13146.1"/>
    </source>
</evidence>
<dbReference type="EMBL" id="JAAQWG010000081">
    <property type="protein sequence ID" value="NMY13146.1"/>
    <property type="molecule type" value="Genomic_DNA"/>
</dbReference>
<comment type="caution">
    <text evidence="1">The sequence shown here is derived from an EMBL/GenBank/DDBJ whole genome shotgun (WGS) entry which is preliminary data.</text>
</comment>
<proteinExistence type="predicted"/>
<organism evidence="1 2">
    <name type="scientific">Pseudomonas veronii</name>
    <dbReference type="NCBI Taxonomy" id="76761"/>
    <lineage>
        <taxon>Bacteria</taxon>
        <taxon>Pseudomonadati</taxon>
        <taxon>Pseudomonadota</taxon>
        <taxon>Gammaproteobacteria</taxon>
        <taxon>Pseudomonadales</taxon>
        <taxon>Pseudomonadaceae</taxon>
        <taxon>Pseudomonas</taxon>
    </lineage>
</organism>
<reference evidence="1 2" key="1">
    <citation type="journal article" date="2020" name="Front. Microbiol.">
        <title>Genetic Organization of the aprX-lipA2 Operon Affects the Proteolytic Potential of Pseudomonas Species in Milk.</title>
        <authorList>
            <person name="Maier C."/>
            <person name="Huptas C."/>
            <person name="von Neubeck M."/>
            <person name="Scherer S."/>
            <person name="Wenning M."/>
            <person name="Lucking G."/>
        </authorList>
    </citation>
    <scope>NUCLEOTIDE SEQUENCE [LARGE SCALE GENOMIC DNA]</scope>
    <source>
        <strain evidence="1 2">DSM 16272</strain>
    </source>
</reference>
<evidence type="ECO:0000313" key="2">
    <source>
        <dbReference type="Proteomes" id="UP000537729"/>
    </source>
</evidence>
<accession>A0A7Y1FCB0</accession>
<sequence length="89" mass="9491">MKVFASRDLPNLPSKVKDLVSSGVYALFSVDCAAQKYALVVGQGSAIYMLDCDGNVIESREGESLERLNVLDAVTFSGNESGFVKINAA</sequence>
<dbReference type="Proteomes" id="UP000537729">
    <property type="component" value="Unassembled WGS sequence"/>
</dbReference>
<dbReference type="RefSeq" id="WP_126587331.1">
    <property type="nucleotide sequence ID" value="NZ_JAAQWG010000081.1"/>
</dbReference>
<name>A0A7Y1FCB0_PSEVE</name>